<protein>
    <recommendedName>
        <fullName evidence="1">Putative plant transposon protein domain-containing protein</fullName>
    </recommendedName>
</protein>
<reference evidence="3" key="1">
    <citation type="journal article" date="2011" name="Nature">
        <title>Genome sequence and analysis of the tuber crop potato.</title>
        <authorList>
            <consortium name="The Potato Genome Sequencing Consortium"/>
        </authorList>
    </citation>
    <scope>NUCLEOTIDE SEQUENCE [LARGE SCALE GENOMIC DNA]</scope>
    <source>
        <strain evidence="3">cv. DM1-3 516 R44</strain>
    </source>
</reference>
<accession>M1DBA0</accession>
<dbReference type="AlphaFoldDB" id="M1DBA0"/>
<feature type="domain" description="Putative plant transposon protein" evidence="1">
    <location>
        <begin position="42"/>
        <end position="121"/>
    </location>
</feature>
<sequence length="121" mass="13703">MRIRLILKSTYEIGIAQGRNVLAIKAHVNTMLIVYISPLLMNDRVKIKQMDMNVGAHDWFGFINNTIMSSQNESVLQHQNVVLVDAITDWEKINMGSIIVDKTLMCALQEKTSLSFPVLIT</sequence>
<dbReference type="Gramene" id="PGSC0003DMT400086225">
    <property type="protein sequence ID" value="PGSC0003DMT400086225"/>
    <property type="gene ID" value="PGSC0003DMG400035796"/>
</dbReference>
<dbReference type="PANTHER" id="PTHR33180">
    <property type="entry name" value="PHOTOSYSTEM II CP43 REACTION CENTER PROTEIN"/>
    <property type="match status" value="1"/>
</dbReference>
<keyword evidence="3" id="KW-1185">Reference proteome</keyword>
<dbReference type="HOGENOM" id="CLU_2042186_0_0_1"/>
<name>M1DBA0_SOLTU</name>
<dbReference type="InParanoid" id="M1DBA0"/>
<dbReference type="Proteomes" id="UP000011115">
    <property type="component" value="Unassembled WGS sequence"/>
</dbReference>
<evidence type="ECO:0000313" key="2">
    <source>
        <dbReference type="EnsemblPlants" id="PGSC0003DMT400086225"/>
    </source>
</evidence>
<dbReference type="InterPro" id="IPR046796">
    <property type="entry name" value="Transposase_32_dom"/>
</dbReference>
<reference evidence="2" key="2">
    <citation type="submission" date="2015-06" db="UniProtKB">
        <authorList>
            <consortium name="EnsemblPlants"/>
        </authorList>
    </citation>
    <scope>IDENTIFICATION</scope>
    <source>
        <strain evidence="2">DM1-3 516 R44</strain>
    </source>
</reference>
<dbReference type="PaxDb" id="4113-PGSC0003DMT400086225"/>
<evidence type="ECO:0000313" key="3">
    <source>
        <dbReference type="Proteomes" id="UP000011115"/>
    </source>
</evidence>
<proteinExistence type="predicted"/>
<dbReference type="Pfam" id="PF20167">
    <property type="entry name" value="Transposase_32"/>
    <property type="match status" value="1"/>
</dbReference>
<dbReference type="PANTHER" id="PTHR33180:SF31">
    <property type="entry name" value="POLYPROTEIN PROTEIN"/>
    <property type="match status" value="1"/>
</dbReference>
<organism evidence="2 3">
    <name type="scientific">Solanum tuberosum</name>
    <name type="common">Potato</name>
    <dbReference type="NCBI Taxonomy" id="4113"/>
    <lineage>
        <taxon>Eukaryota</taxon>
        <taxon>Viridiplantae</taxon>
        <taxon>Streptophyta</taxon>
        <taxon>Embryophyta</taxon>
        <taxon>Tracheophyta</taxon>
        <taxon>Spermatophyta</taxon>
        <taxon>Magnoliopsida</taxon>
        <taxon>eudicotyledons</taxon>
        <taxon>Gunneridae</taxon>
        <taxon>Pentapetalae</taxon>
        <taxon>asterids</taxon>
        <taxon>lamiids</taxon>
        <taxon>Solanales</taxon>
        <taxon>Solanaceae</taxon>
        <taxon>Solanoideae</taxon>
        <taxon>Solaneae</taxon>
        <taxon>Solanum</taxon>
    </lineage>
</organism>
<evidence type="ECO:0000259" key="1">
    <source>
        <dbReference type="Pfam" id="PF20167"/>
    </source>
</evidence>
<dbReference type="EnsemblPlants" id="PGSC0003DMT400086225">
    <property type="protein sequence ID" value="PGSC0003DMT400086225"/>
    <property type="gene ID" value="PGSC0003DMG400035796"/>
</dbReference>